<evidence type="ECO:0000313" key="2">
    <source>
        <dbReference type="EMBL" id="KAB2441219.1"/>
    </source>
</evidence>
<dbReference type="EMBL" id="WBPG01000026">
    <property type="protein sequence ID" value="KAB2441219.1"/>
    <property type="molecule type" value="Genomic_DNA"/>
</dbReference>
<feature type="transmembrane region" description="Helical" evidence="1">
    <location>
        <begin position="21"/>
        <end position="37"/>
    </location>
</feature>
<name>A0A7V7V3D3_9BACI</name>
<reference evidence="2 3" key="1">
    <citation type="submission" date="2019-10" db="EMBL/GenBank/DDBJ databases">
        <title>Bacillus from the desert of Cuatro Cinegas, Coahuila.</title>
        <authorList>
            <person name="Olmedo-Alvarez G."/>
            <person name="Saldana S."/>
            <person name="Barcelo D."/>
        </authorList>
    </citation>
    <scope>NUCLEOTIDE SEQUENCE [LARGE SCALE GENOMIC DNA]</scope>
    <source>
        <strain evidence="2 3">CH155b_5T</strain>
    </source>
</reference>
<evidence type="ECO:0000313" key="3">
    <source>
        <dbReference type="Proteomes" id="UP000470409"/>
    </source>
</evidence>
<keyword evidence="1" id="KW-0472">Membrane</keyword>
<accession>A0A7V7V3D3</accession>
<dbReference type="RefSeq" id="WP_151627267.1">
    <property type="nucleotide sequence ID" value="NZ_WBPG01000026.1"/>
</dbReference>
<dbReference type="Proteomes" id="UP000470409">
    <property type="component" value="Unassembled WGS sequence"/>
</dbReference>
<sequence length="97" mass="11297">MKKKSSFLYKPVNSLHVKLKKGFFIIGFLAIFIYYGIVENANAGYVLCTLFGISQALRVWMEWKYDRESKEYIISITGLFTVFIAISVLIYFDLFSK</sequence>
<keyword evidence="1" id="KW-0812">Transmembrane</keyword>
<comment type="caution">
    <text evidence="2">The sequence shown here is derived from an EMBL/GenBank/DDBJ whole genome shotgun (WGS) entry which is preliminary data.</text>
</comment>
<dbReference type="AlphaFoldDB" id="A0A7V7V3D3"/>
<dbReference type="Pfam" id="PF13789">
    <property type="entry name" value="DUF4181"/>
    <property type="match status" value="1"/>
</dbReference>
<proteinExistence type="predicted"/>
<evidence type="ECO:0000256" key="1">
    <source>
        <dbReference type="SAM" id="Phobius"/>
    </source>
</evidence>
<keyword evidence="1" id="KW-1133">Transmembrane helix</keyword>
<feature type="transmembrane region" description="Helical" evidence="1">
    <location>
        <begin position="43"/>
        <end position="60"/>
    </location>
</feature>
<feature type="transmembrane region" description="Helical" evidence="1">
    <location>
        <begin position="72"/>
        <end position="92"/>
    </location>
</feature>
<dbReference type="InterPro" id="IPR025441">
    <property type="entry name" value="DUF4181"/>
</dbReference>
<gene>
    <name evidence="2" type="ORF">F8163_20810</name>
</gene>
<protein>
    <submittedName>
        <fullName evidence="2">DUF4181 domain-containing protein</fullName>
    </submittedName>
</protein>
<organism evidence="2 3">
    <name type="scientific">Bacillus luti</name>
    <dbReference type="NCBI Taxonomy" id="2026191"/>
    <lineage>
        <taxon>Bacteria</taxon>
        <taxon>Bacillati</taxon>
        <taxon>Bacillota</taxon>
        <taxon>Bacilli</taxon>
        <taxon>Bacillales</taxon>
        <taxon>Bacillaceae</taxon>
        <taxon>Bacillus</taxon>
        <taxon>Bacillus cereus group</taxon>
    </lineage>
</organism>